<dbReference type="GO" id="GO:0009609">
    <property type="term" value="P:response to symbiotic bacterium"/>
    <property type="evidence" value="ECO:0007669"/>
    <property type="project" value="UniProtKB-ARBA"/>
</dbReference>
<dbReference type="Gene3D" id="3.40.50.200">
    <property type="entry name" value="Peptidase S8/S53 domain"/>
    <property type="match status" value="3"/>
</dbReference>
<feature type="domain" description="Peptidase S8/S53" evidence="12">
    <location>
        <begin position="100"/>
        <end position="489"/>
    </location>
</feature>
<protein>
    <submittedName>
        <fullName evidence="15">Uncharacterized protein</fullName>
    </submittedName>
</protein>
<dbReference type="Gene3D" id="3.30.70.80">
    <property type="entry name" value="Peptidase S8 propeptide/proteinase inhibitor I9"/>
    <property type="match status" value="1"/>
</dbReference>
<feature type="domain" description="Subtilisin-like protease fibronectin type-III" evidence="14">
    <location>
        <begin position="565"/>
        <end position="660"/>
    </location>
</feature>
<name>A0A5N6R591_9ROSI</name>
<dbReference type="EMBL" id="CM017325">
    <property type="protein sequence ID" value="KAE8055024.1"/>
    <property type="molecule type" value="Genomic_DNA"/>
</dbReference>
<keyword evidence="4" id="KW-0052">Apoplast</keyword>
<feature type="active site" description="Charge relay system" evidence="10 11">
    <location>
        <position position="848"/>
    </location>
</feature>
<feature type="active site" description="Charge relay system" evidence="11">
    <location>
        <position position="109"/>
    </location>
</feature>
<dbReference type="InterPro" id="IPR023828">
    <property type="entry name" value="Peptidase_S8_Ser-AS"/>
</dbReference>
<reference evidence="15 16" key="1">
    <citation type="submission" date="2019-06" db="EMBL/GenBank/DDBJ databases">
        <title>A chromosomal-level reference genome of Carpinus fangiana (Coryloideae, Betulaceae).</title>
        <authorList>
            <person name="Yang X."/>
            <person name="Wang Z."/>
            <person name="Zhang L."/>
            <person name="Hao G."/>
            <person name="Liu J."/>
            <person name="Yang Y."/>
        </authorList>
    </citation>
    <scope>NUCLEOTIDE SEQUENCE [LARGE SCALE GENOMIC DNA]</scope>
    <source>
        <strain evidence="15">Cfa_2016G</strain>
        <tissue evidence="15">Leaf</tissue>
    </source>
</reference>
<keyword evidence="8 11" id="KW-0378">Hydrolase</keyword>
<feature type="active site" description="Charge relay system" evidence="10 11">
    <location>
        <position position="772"/>
    </location>
</feature>
<keyword evidence="9 11" id="KW-0720">Serine protease</keyword>
<evidence type="ECO:0000259" key="12">
    <source>
        <dbReference type="Pfam" id="PF00082"/>
    </source>
</evidence>
<sequence>MGERQHDDPNLTTDSHHDMLATVVGSKELALDSMVYSYRHGFSGFAAKLTESQAQQIAELPGVVQVIPNSLHKLQTTRSWDFLGLSSHSTNNVLHKSKMGDGVIIGVLDSGIWPESKSFNEEGLGPVPSRWNGVCKSGDKFNATAHCNRKVIGARWYIDGFLAEYGKPFNTSEDQEYLSARDANGHGSHTASTISGSVVGNVSDRGLAPGTARGGAPHARLAIYKVCWSIFGGQCAGADILKAFDDAIHDGVDVLSLSIGSSIPLFSDVDQRDGIATGKEIGFTGLVYPEAKGLDPNAAGMCHDLSLNNTNAAGKVVLCFNSLPQRAATITALQVVREAGGVGLIVAKNPVDILSSCGGDFPCIEVDYEIGTRILFYFRSTRSPRVKLSPSRTFVGKPVSPKVAYFSARGPNSIAPAILKPDITAPGAHILAASQDPSIDGGYVMRSGTSMSTPHISGIVALLKALHPNWSPAAVKSALITTAWQTAPSGLPLFAEGTPQKLANPFDFGGGFVNPNGAADPGLVYDMGTTDYIHYLCSMAYDNSAISQLTGQSIVCPSRKPSILDINLPSITIPSLRNSVTVTRTVTNVGASTSSYRAAIEAPFGTNVTVKPDVLAFNSAVKKISFTVTISTTQMVNTGYYFGSLTWTNGAHAVRIPLSVHIVYMGQKKHDDPETTKKSHHKMLSNFLGSKEAAKSSILYSYRHGFSGFAARLTESQAEAIADFPGVVQVIPNRIHKLHTTRSWDFVGINQHSSNLLRKSNMGEGTIIGVIDSGVWPESECFNDEAMGPVPLRWKGICQQGERFNSTNCNKKLIGARWFVKGVRDELKMPINETDTTEFLSPRDLIGHGTHTASTAGGYFVEKANYRGLAAGLARGGAPLAHLAIYKACWSIPNGGCSDADLLKAFDKAIHDGVDIISLSVGDDIPLFSYVDQRDTIAIGSFHAVAKGISVVCSAGNDGPISQTISNTAPWLITVAATTIDRAFPTAITLGNNRTIWGQSIDIGKHYPGFTGLTYSERIAVDPTDDSAKDCQLGSLNATKAAGKIILCFSKSHQQDMVSASKSVLEAGGVGLIFADFKDDGLVSCNIIPCIRVDYEVGTQILSYIRRARSPSAKLSFPRTDIGKWVSPRVATFSSRGPSSMSPAVLKPDIAAPGVDILAAYPPVHTKHSNGFALLSGTSMACPHVAGIVALVKSVHQNWSPAAIRSALVTTAYQIGTDGTSISQDGPNSKVADAFDLGGGHVNPNIAVDPGLIYNISTDDYVQFLCSMGYSSASITSLTKTTIDCVEKSHFELNLNLPSITIPNLKETVTVTRTVTNVGHFTSVYKVIVEAPYGIKMTVKPQTLSFNSTTQILSFQVTFSSTQKLYGDYKFGSLTWTDGKHLVRIPIAVLPSNLNHIYGNVEDGW</sequence>
<proteinExistence type="inferred from homology"/>
<evidence type="ECO:0000313" key="15">
    <source>
        <dbReference type="EMBL" id="KAE8055024.1"/>
    </source>
</evidence>
<dbReference type="InterPro" id="IPR034197">
    <property type="entry name" value="Peptidases_S8_3"/>
</dbReference>
<feature type="domain" description="Subtilisin-like protease fibronectin type-III" evidence="14">
    <location>
        <begin position="1294"/>
        <end position="1389"/>
    </location>
</feature>
<keyword evidence="5" id="KW-0964">Secreted</keyword>
<evidence type="ECO:0000256" key="3">
    <source>
        <dbReference type="ARBA" id="ARBA00011073"/>
    </source>
</evidence>
<dbReference type="PROSITE" id="PS51892">
    <property type="entry name" value="SUBTILASE"/>
    <property type="match status" value="2"/>
</dbReference>
<dbReference type="Pfam" id="PF17766">
    <property type="entry name" value="fn3_6"/>
    <property type="match status" value="2"/>
</dbReference>
<evidence type="ECO:0000313" key="16">
    <source>
        <dbReference type="Proteomes" id="UP000327013"/>
    </source>
</evidence>
<feature type="active site" description="Charge relay system" evidence="10 11">
    <location>
        <position position="1179"/>
    </location>
</feature>
<dbReference type="CDD" id="cd02120">
    <property type="entry name" value="PA_subtilisin_like"/>
    <property type="match status" value="2"/>
</dbReference>
<dbReference type="Gene3D" id="2.60.40.2310">
    <property type="match status" value="2"/>
</dbReference>
<gene>
    <name evidence="15" type="ORF">FH972_011894</name>
</gene>
<comment type="similarity">
    <text evidence="3 11">Belongs to the peptidase S8 family.</text>
</comment>
<dbReference type="PROSITE" id="PS00138">
    <property type="entry name" value="SUBTILASE_SER"/>
    <property type="match status" value="2"/>
</dbReference>
<dbReference type="InterPro" id="IPR045051">
    <property type="entry name" value="SBT"/>
</dbReference>
<comment type="function">
    <text evidence="1">Required for arbuscular mycorrhiza (AM) development during AM symbiosis with AM fungi (e.g. Glomeromycota intraradices).</text>
</comment>
<evidence type="ECO:0000256" key="10">
    <source>
        <dbReference type="PIRSR" id="PIRSR615500-1"/>
    </source>
</evidence>
<evidence type="ECO:0000259" key="13">
    <source>
        <dbReference type="Pfam" id="PF05922"/>
    </source>
</evidence>
<evidence type="ECO:0000256" key="11">
    <source>
        <dbReference type="PROSITE-ProRule" id="PRU01240"/>
    </source>
</evidence>
<dbReference type="FunFam" id="3.50.30.30:FF:000005">
    <property type="entry name" value="subtilisin-like protease SBT1.5"/>
    <property type="match status" value="1"/>
</dbReference>
<dbReference type="InterPro" id="IPR041469">
    <property type="entry name" value="Subtilisin-like_FN3"/>
</dbReference>
<dbReference type="InterPro" id="IPR015500">
    <property type="entry name" value="Peptidase_S8_subtilisin-rel"/>
</dbReference>
<dbReference type="SUPFAM" id="SSF52743">
    <property type="entry name" value="Subtilisin-like"/>
    <property type="match status" value="2"/>
</dbReference>
<evidence type="ECO:0000256" key="7">
    <source>
        <dbReference type="ARBA" id="ARBA00022729"/>
    </source>
</evidence>
<evidence type="ECO:0000259" key="14">
    <source>
        <dbReference type="Pfam" id="PF17766"/>
    </source>
</evidence>
<evidence type="ECO:0000256" key="4">
    <source>
        <dbReference type="ARBA" id="ARBA00022523"/>
    </source>
</evidence>
<feature type="domain" description="Inhibitor I9" evidence="13">
    <location>
        <begin position="3"/>
        <end position="74"/>
    </location>
</feature>
<evidence type="ECO:0000256" key="9">
    <source>
        <dbReference type="ARBA" id="ARBA00022825"/>
    </source>
</evidence>
<dbReference type="GO" id="GO:0006508">
    <property type="term" value="P:proteolysis"/>
    <property type="evidence" value="ECO:0007669"/>
    <property type="project" value="UniProtKB-KW"/>
</dbReference>
<evidence type="ECO:0000256" key="8">
    <source>
        <dbReference type="ARBA" id="ARBA00022801"/>
    </source>
</evidence>
<keyword evidence="7" id="KW-0732">Signal</keyword>
<dbReference type="PRINTS" id="PR00723">
    <property type="entry name" value="SUBTILISIN"/>
</dbReference>
<dbReference type="PANTHER" id="PTHR10795">
    <property type="entry name" value="PROPROTEIN CONVERTASE SUBTILISIN/KEXIN"/>
    <property type="match status" value="1"/>
</dbReference>
<dbReference type="CDD" id="cd04852">
    <property type="entry name" value="Peptidases_S8_3"/>
    <property type="match status" value="2"/>
</dbReference>
<keyword evidence="6 11" id="KW-0645">Protease</keyword>
<dbReference type="GO" id="GO:0004252">
    <property type="term" value="F:serine-type endopeptidase activity"/>
    <property type="evidence" value="ECO:0007669"/>
    <property type="project" value="UniProtKB-UniRule"/>
</dbReference>
<evidence type="ECO:0000256" key="2">
    <source>
        <dbReference type="ARBA" id="ARBA00004271"/>
    </source>
</evidence>
<dbReference type="OrthoDB" id="206201at2759"/>
<dbReference type="FunFam" id="3.40.50.200:FF:000006">
    <property type="entry name" value="Subtilisin-like protease SBT1.5"/>
    <property type="match status" value="1"/>
</dbReference>
<dbReference type="Pfam" id="PF05922">
    <property type="entry name" value="Inhibitor_I9"/>
    <property type="match status" value="1"/>
</dbReference>
<dbReference type="InterPro" id="IPR000209">
    <property type="entry name" value="Peptidase_S8/S53_dom"/>
</dbReference>
<dbReference type="FunFam" id="2.60.40.2310:FF:000001">
    <property type="entry name" value="Subtilisin-like protease SBT1.5"/>
    <property type="match status" value="2"/>
</dbReference>
<evidence type="ECO:0000256" key="6">
    <source>
        <dbReference type="ARBA" id="ARBA00022670"/>
    </source>
</evidence>
<dbReference type="Gene3D" id="3.50.30.30">
    <property type="match status" value="1"/>
</dbReference>
<organism evidence="15 16">
    <name type="scientific">Carpinus fangiana</name>
    <dbReference type="NCBI Taxonomy" id="176857"/>
    <lineage>
        <taxon>Eukaryota</taxon>
        <taxon>Viridiplantae</taxon>
        <taxon>Streptophyta</taxon>
        <taxon>Embryophyta</taxon>
        <taxon>Tracheophyta</taxon>
        <taxon>Spermatophyta</taxon>
        <taxon>Magnoliopsida</taxon>
        <taxon>eudicotyledons</taxon>
        <taxon>Gunneridae</taxon>
        <taxon>Pentapetalae</taxon>
        <taxon>rosids</taxon>
        <taxon>fabids</taxon>
        <taxon>Fagales</taxon>
        <taxon>Betulaceae</taxon>
        <taxon>Carpinus</taxon>
    </lineage>
</organism>
<feature type="domain" description="Peptidase S8/S53" evidence="12">
    <location>
        <begin position="763"/>
        <end position="1217"/>
    </location>
</feature>
<accession>A0A5N6R591</accession>
<dbReference type="InterPro" id="IPR036852">
    <property type="entry name" value="Peptidase_S8/S53_dom_sf"/>
</dbReference>
<evidence type="ECO:0000256" key="5">
    <source>
        <dbReference type="ARBA" id="ARBA00022525"/>
    </source>
</evidence>
<comment type="subcellular location">
    <subcellularLocation>
        <location evidence="2">Secreted</location>
        <location evidence="2">Extracellular space</location>
        <location evidence="2">Apoplast</location>
    </subcellularLocation>
</comment>
<dbReference type="Pfam" id="PF00082">
    <property type="entry name" value="Peptidase_S8"/>
    <property type="match status" value="2"/>
</dbReference>
<dbReference type="GO" id="GO:0048046">
    <property type="term" value="C:apoplast"/>
    <property type="evidence" value="ECO:0007669"/>
    <property type="project" value="UniProtKB-SubCell"/>
</dbReference>
<dbReference type="FunFam" id="3.30.70.80:FF:000002">
    <property type="entry name" value="Subtilisin-like protease SBT5.3"/>
    <property type="match status" value="2"/>
</dbReference>
<dbReference type="GO" id="GO:0009610">
    <property type="term" value="P:response to symbiotic fungus"/>
    <property type="evidence" value="ECO:0007669"/>
    <property type="project" value="UniProtKB-ARBA"/>
</dbReference>
<evidence type="ECO:0000256" key="1">
    <source>
        <dbReference type="ARBA" id="ARBA00002076"/>
    </source>
</evidence>
<feature type="active site" description="Charge relay system" evidence="11">
    <location>
        <position position="450"/>
    </location>
</feature>
<keyword evidence="16" id="KW-1185">Reference proteome</keyword>
<dbReference type="InterPro" id="IPR010259">
    <property type="entry name" value="S8pro/Inhibitor_I9"/>
</dbReference>
<feature type="active site" description="Charge relay system" evidence="11">
    <location>
        <position position="186"/>
    </location>
</feature>
<dbReference type="InterPro" id="IPR037045">
    <property type="entry name" value="S8pro/Inhibitor_I9_sf"/>
</dbReference>
<dbReference type="Proteomes" id="UP000327013">
    <property type="component" value="Chromosome 5"/>
</dbReference>